<name>A0A7R9QQV3_9ACAR</name>
<evidence type="ECO:0000313" key="2">
    <source>
        <dbReference type="EMBL" id="CAD7654949.1"/>
    </source>
</evidence>
<dbReference type="PANTHER" id="PTHR33964">
    <property type="entry name" value="RE45066P-RELATED"/>
    <property type="match status" value="1"/>
</dbReference>
<keyword evidence="3" id="KW-1185">Reference proteome</keyword>
<dbReference type="Proteomes" id="UP000728032">
    <property type="component" value="Unassembled WGS sequence"/>
</dbReference>
<feature type="non-terminal residue" evidence="2">
    <location>
        <position position="1"/>
    </location>
</feature>
<dbReference type="PANTHER" id="PTHR33964:SF1">
    <property type="entry name" value="RE45066P"/>
    <property type="match status" value="1"/>
</dbReference>
<sequence>MNNAPKQIAGVLLYTVKGAVKQFCKKKTRQLDNLLKAGACSNAANTQVNKCYTKLIDKYLGIQNSQDDKKKMPWLCCSFYEILECIPRDVQGVKKCTPIAVDSMLGFIRSMTGNIIDMFCSDYTEGSDKCEKLVSVHSGSATRAPVDVEKPTGEDRPNADDGARDRPDPRAENDSLGTDGDEVRFSLTGKYGGFLE</sequence>
<feature type="compositionally biased region" description="Basic and acidic residues" evidence="1">
    <location>
        <begin position="146"/>
        <end position="173"/>
    </location>
</feature>
<dbReference type="EMBL" id="CAJPVJ010008773">
    <property type="protein sequence ID" value="CAG2172136.1"/>
    <property type="molecule type" value="Genomic_DNA"/>
</dbReference>
<feature type="region of interest" description="Disordered" evidence="1">
    <location>
        <begin position="141"/>
        <end position="184"/>
    </location>
</feature>
<dbReference type="EMBL" id="OC923598">
    <property type="protein sequence ID" value="CAD7654949.1"/>
    <property type="molecule type" value="Genomic_DNA"/>
</dbReference>
<evidence type="ECO:0000313" key="3">
    <source>
        <dbReference type="Proteomes" id="UP000728032"/>
    </source>
</evidence>
<protein>
    <submittedName>
        <fullName evidence="2">Uncharacterized protein</fullName>
    </submittedName>
</protein>
<dbReference type="AlphaFoldDB" id="A0A7R9QQV3"/>
<dbReference type="OrthoDB" id="6500300at2759"/>
<gene>
    <name evidence="2" type="ORF">ONB1V03_LOCUS11594</name>
</gene>
<organism evidence="2">
    <name type="scientific">Oppiella nova</name>
    <dbReference type="NCBI Taxonomy" id="334625"/>
    <lineage>
        <taxon>Eukaryota</taxon>
        <taxon>Metazoa</taxon>
        <taxon>Ecdysozoa</taxon>
        <taxon>Arthropoda</taxon>
        <taxon>Chelicerata</taxon>
        <taxon>Arachnida</taxon>
        <taxon>Acari</taxon>
        <taxon>Acariformes</taxon>
        <taxon>Sarcoptiformes</taxon>
        <taxon>Oribatida</taxon>
        <taxon>Brachypylina</taxon>
        <taxon>Oppioidea</taxon>
        <taxon>Oppiidae</taxon>
        <taxon>Oppiella</taxon>
    </lineage>
</organism>
<reference evidence="2" key="1">
    <citation type="submission" date="2020-11" db="EMBL/GenBank/DDBJ databases">
        <authorList>
            <person name="Tran Van P."/>
        </authorList>
    </citation>
    <scope>NUCLEOTIDE SEQUENCE</scope>
</reference>
<evidence type="ECO:0000256" key="1">
    <source>
        <dbReference type="SAM" id="MobiDB-lite"/>
    </source>
</evidence>
<proteinExistence type="predicted"/>
<accession>A0A7R9QQV3</accession>